<feature type="compositionally biased region" description="Gly residues" evidence="1">
    <location>
        <begin position="910"/>
        <end position="922"/>
    </location>
</feature>
<evidence type="ECO:0000256" key="1">
    <source>
        <dbReference type="SAM" id="MobiDB-lite"/>
    </source>
</evidence>
<dbReference type="OrthoDB" id="5302380at2759"/>
<dbReference type="EMBL" id="JAADJZ010000024">
    <property type="protein sequence ID" value="KAF2867194.1"/>
    <property type="molecule type" value="Genomic_DNA"/>
</dbReference>
<dbReference type="InterPro" id="IPR058317">
    <property type="entry name" value="DUF8004"/>
</dbReference>
<comment type="caution">
    <text evidence="3">The sequence shown here is derived from an EMBL/GenBank/DDBJ whole genome shotgun (WGS) entry which is preliminary data.</text>
</comment>
<sequence>MSARGARSRKAVAKDIEKKEKKTATKQKAAVESIQRPHDAFADWRPTPSLSTRDTNVPTRSTTISSNFSRATSQSSSTHNSSSQNRQRLDTISSQDSLEIRAVHRPKTSASGSLSDVSSKDREKSKYQANGKGTKAPRGRGGGVPVKKAVAASTPPPLFRMEHADLRVPPGQKTWINFRIWEGTESGLRPYGGFDFDEHMQNGNVLIYFKEEQISEDRPLPQIRADLDVLENSGSTWLSNALLYGRIDDNEDDWTLPGSPESSGPSHSFSHTNPPGQRRMLSPTSPGGISPPPFNIDQAYFGVPGNGTASRAQYYSESDRFVGAQSPPPFQRTSQQQPTHELWFTAPQHVRTPQGQRLHHVAIRNFLAMLHNKPIVGADLFEMLTTLQPEIQVMYDLDHDQTRFTPRERSVQMITHYLSQHGLDDVRNSIKTALGLLAWAEQDNIKWRQGYLESFVHLAGIMSPQIEDLSEFKRLSIVTRRNLGIAAKTLQLKIMEAEEKLATFDFGDMWGDMTKPPTNPVYQSYQAFRQFLVNYYTKIYGNWPPNQGKSWLNRKMVIAIQEDFGMLYDYLVNRDVVWDSREERPGKKWQMANRRTDDFRADLPELSVTDMMVTFDNRYGYVHLPHPYPLLPREVPQARVPQKKSFFSGLKKTHKTDVTKDAKAHLQLSIVFSDATNIDKMDVSFNGSTLIDQFERFELAADLKNTTPREARLGRWVLLYGILQVLSTLSVDIQSLKYTDSVRYFLCSDLRRVPEWVFSNGQVEQLEASQQRSWCWQRAWDPTPIAGTPAELEGSSLPIGEELESATNAMPTPTATQPPHTLLSPIDGVTMMNNDIRRISEKIDNMSDAARPRQYDRRIENEKIKQEDFGKTKRMDDSYRLAETEYASRPLVPDRSPLRSPVSPAAGYQYGEGGGPPQGYGQRGYYEGRRESERQWGV</sequence>
<evidence type="ECO:0000313" key="4">
    <source>
        <dbReference type="Proteomes" id="UP000481861"/>
    </source>
</evidence>
<dbReference type="PANTHER" id="PTHR39601:SF2">
    <property type="entry name" value="CHORIOGENIN HMINOR"/>
    <property type="match status" value="1"/>
</dbReference>
<feature type="domain" description="DUF8004" evidence="2">
    <location>
        <begin position="412"/>
        <end position="506"/>
    </location>
</feature>
<feature type="compositionally biased region" description="Basic and acidic residues" evidence="1">
    <location>
        <begin position="12"/>
        <end position="23"/>
    </location>
</feature>
<dbReference type="Proteomes" id="UP000481861">
    <property type="component" value="Unassembled WGS sequence"/>
</dbReference>
<feature type="compositionally biased region" description="Basic residues" evidence="1">
    <location>
        <begin position="1"/>
        <end position="11"/>
    </location>
</feature>
<feature type="region of interest" description="Disordered" evidence="1">
    <location>
        <begin position="253"/>
        <end position="302"/>
    </location>
</feature>
<protein>
    <recommendedName>
        <fullName evidence="2">DUF8004 domain-containing protein</fullName>
    </recommendedName>
</protein>
<evidence type="ECO:0000259" key="2">
    <source>
        <dbReference type="Pfam" id="PF26013"/>
    </source>
</evidence>
<proteinExistence type="predicted"/>
<gene>
    <name evidence="3" type="ORF">BDV95DRAFT_598314</name>
</gene>
<accession>A0A7C8I0B6</accession>
<dbReference type="PANTHER" id="PTHR39601">
    <property type="entry name" value="CHORIOGENIN HMINOR"/>
    <property type="match status" value="1"/>
</dbReference>
<dbReference type="AlphaFoldDB" id="A0A7C8I0B6"/>
<evidence type="ECO:0000313" key="3">
    <source>
        <dbReference type="EMBL" id="KAF2867194.1"/>
    </source>
</evidence>
<keyword evidence="4" id="KW-1185">Reference proteome</keyword>
<name>A0A7C8I0B6_9PLEO</name>
<feature type="region of interest" description="Disordered" evidence="1">
    <location>
        <begin position="1"/>
        <end position="149"/>
    </location>
</feature>
<reference evidence="3 4" key="1">
    <citation type="submission" date="2020-01" db="EMBL/GenBank/DDBJ databases">
        <authorList>
            <consortium name="DOE Joint Genome Institute"/>
            <person name="Haridas S."/>
            <person name="Albert R."/>
            <person name="Binder M."/>
            <person name="Bloem J."/>
            <person name="Labutti K."/>
            <person name="Salamov A."/>
            <person name="Andreopoulos B."/>
            <person name="Baker S.E."/>
            <person name="Barry K."/>
            <person name="Bills G."/>
            <person name="Bluhm B.H."/>
            <person name="Cannon C."/>
            <person name="Castanera R."/>
            <person name="Culley D.E."/>
            <person name="Daum C."/>
            <person name="Ezra D."/>
            <person name="Gonzalez J.B."/>
            <person name="Henrissat B."/>
            <person name="Kuo A."/>
            <person name="Liang C."/>
            <person name="Lipzen A."/>
            <person name="Lutzoni F."/>
            <person name="Magnuson J."/>
            <person name="Mondo S."/>
            <person name="Nolan M."/>
            <person name="Ohm R."/>
            <person name="Pangilinan J."/>
            <person name="Park H.-J.H."/>
            <person name="Ramirez L."/>
            <person name="Alfaro M."/>
            <person name="Sun H."/>
            <person name="Tritt A."/>
            <person name="Yoshinaga Y."/>
            <person name="Zwiers L.-H.L."/>
            <person name="Turgeon B.G."/>
            <person name="Goodwin S.B."/>
            <person name="Spatafora J.W."/>
            <person name="Crous P.W."/>
            <person name="Grigoriev I.V."/>
        </authorList>
    </citation>
    <scope>NUCLEOTIDE SEQUENCE [LARGE SCALE GENOMIC DNA]</scope>
    <source>
        <strain evidence="3 4">CBS 611.86</strain>
    </source>
</reference>
<feature type="compositionally biased region" description="Basic and acidic residues" evidence="1">
    <location>
        <begin position="926"/>
        <end position="938"/>
    </location>
</feature>
<organism evidence="3 4">
    <name type="scientific">Massariosphaeria phaeospora</name>
    <dbReference type="NCBI Taxonomy" id="100035"/>
    <lineage>
        <taxon>Eukaryota</taxon>
        <taxon>Fungi</taxon>
        <taxon>Dikarya</taxon>
        <taxon>Ascomycota</taxon>
        <taxon>Pezizomycotina</taxon>
        <taxon>Dothideomycetes</taxon>
        <taxon>Pleosporomycetidae</taxon>
        <taxon>Pleosporales</taxon>
        <taxon>Pleosporales incertae sedis</taxon>
        <taxon>Massariosphaeria</taxon>
    </lineage>
</organism>
<feature type="compositionally biased region" description="Polar residues" evidence="1">
    <location>
        <begin position="108"/>
        <end position="117"/>
    </location>
</feature>
<feature type="compositionally biased region" description="Low complexity" evidence="1">
    <location>
        <begin position="257"/>
        <end position="271"/>
    </location>
</feature>
<feature type="region of interest" description="Disordered" evidence="1">
    <location>
        <begin position="885"/>
        <end position="938"/>
    </location>
</feature>
<feature type="compositionally biased region" description="Polar residues" evidence="1">
    <location>
        <begin position="48"/>
        <end position="64"/>
    </location>
</feature>
<dbReference type="Pfam" id="PF26013">
    <property type="entry name" value="DUF8004"/>
    <property type="match status" value="1"/>
</dbReference>
<feature type="compositionally biased region" description="Low complexity" evidence="1">
    <location>
        <begin position="65"/>
        <end position="86"/>
    </location>
</feature>